<accession>A0A171KRP3</accession>
<feature type="domain" description="Purple acid phosphatase N-terminal" evidence="5">
    <location>
        <begin position="63"/>
        <end position="161"/>
    </location>
</feature>
<dbReference type="InterPro" id="IPR008963">
    <property type="entry name" value="Purple_acid_Pase-like_N"/>
</dbReference>
<sequence length="512" mass="56724">MTSRFSRRQMVKAAVLGLASATLPACGGGSDSKDPPVDDDQGPPGPGPEPCIVPEPQTGPQQPRGLHVSWTDDLFTTRTMTWFTDGSRDPGSIVEYGPLESGMEECHILSAPFPFRASGLSHETYGVDALTHAATISSIDPERGIRYRVGSSGGGWSEVHTLPPFPRDKFRFCHFGDQAVRDSSRRVMDSVRQQNPDFFLVAGDLSYANGDQPVWDRYFDMLEPYTARLPMMTCPGNHEAKDGRGQGYRTRFSQPGEGTYFTWDVHRVHFLFSTGGSLLRDLSTAKELMEELDFMEKDLADAYQRRQNGEIDFIVLVQHYPLWTNTEGRSPANFSLVALEEKMLLRYEVDLVLAGHDHLYERSHPTMRGKPAEGGYIQVTQGGGGKSLYSLIAKPAAWAAVSRVCHGYTVLDVEGRTLRARSYAVSDSDGNLFEPDADQLIDSFEIPARVPAASARSAVAGSAAADAKALLPLRKARRLEDMEIDLHAMLLHTIQRNRDHDLHEEGLEHDED</sequence>
<name>A0A171KRP3_9BURK</name>
<feature type="domain" description="Calcineurin-like phosphoesterase" evidence="4">
    <location>
        <begin position="180"/>
        <end position="359"/>
    </location>
</feature>
<dbReference type="OrthoDB" id="9804511at2"/>
<dbReference type="Pfam" id="PF16656">
    <property type="entry name" value="Pur_ac_phosph_N"/>
    <property type="match status" value="1"/>
</dbReference>
<dbReference type="SUPFAM" id="SSF49363">
    <property type="entry name" value="Purple acid phosphatase, N-terminal domain"/>
    <property type="match status" value="1"/>
</dbReference>
<dbReference type="RefSeq" id="WP_068371209.1">
    <property type="nucleotide sequence ID" value="NZ_CP033936.1"/>
</dbReference>
<dbReference type="InterPro" id="IPR004843">
    <property type="entry name" value="Calcineurin-like_PHP"/>
</dbReference>
<organism evidence="6 7">
    <name type="scientific">Kerstersia gyiorum</name>
    <dbReference type="NCBI Taxonomy" id="206506"/>
    <lineage>
        <taxon>Bacteria</taxon>
        <taxon>Pseudomonadati</taxon>
        <taxon>Pseudomonadota</taxon>
        <taxon>Betaproteobacteria</taxon>
        <taxon>Burkholderiales</taxon>
        <taxon>Alcaligenaceae</taxon>
        <taxon>Kerstersia</taxon>
    </lineage>
</organism>
<dbReference type="EMBL" id="LBNE01000006">
    <property type="protein sequence ID" value="KKO71560.1"/>
    <property type="molecule type" value="Genomic_DNA"/>
</dbReference>
<dbReference type="GO" id="GO:0003993">
    <property type="term" value="F:acid phosphatase activity"/>
    <property type="evidence" value="ECO:0007669"/>
    <property type="project" value="InterPro"/>
</dbReference>
<protein>
    <submittedName>
        <fullName evidence="6">Serine/threonine protein phosphatase</fullName>
    </submittedName>
</protein>
<feature type="chain" id="PRO_5007908637" evidence="3">
    <location>
        <begin position="28"/>
        <end position="512"/>
    </location>
</feature>
<gene>
    <name evidence="6" type="ORF">AAV32_10200</name>
</gene>
<keyword evidence="7" id="KW-1185">Reference proteome</keyword>
<reference evidence="6 7" key="1">
    <citation type="submission" date="2015-04" db="EMBL/GenBank/DDBJ databases">
        <title>Genome sequence of Kerstersia gyiorum CG1.</title>
        <authorList>
            <person name="Greninger A.L."/>
            <person name="Kozyreva V."/>
            <person name="Chaturvedi V."/>
        </authorList>
    </citation>
    <scope>NUCLEOTIDE SEQUENCE [LARGE SCALE GENOMIC DNA]</scope>
    <source>
        <strain evidence="6 7">CG1</strain>
    </source>
</reference>
<evidence type="ECO:0000313" key="7">
    <source>
        <dbReference type="Proteomes" id="UP000078084"/>
    </source>
</evidence>
<feature type="region of interest" description="Disordered" evidence="2">
    <location>
        <begin position="23"/>
        <end position="65"/>
    </location>
</feature>
<evidence type="ECO:0000259" key="5">
    <source>
        <dbReference type="Pfam" id="PF16656"/>
    </source>
</evidence>
<dbReference type="Proteomes" id="UP000078084">
    <property type="component" value="Unassembled WGS sequence"/>
</dbReference>
<keyword evidence="1 3" id="KW-0732">Signal</keyword>
<dbReference type="Gene3D" id="3.60.21.10">
    <property type="match status" value="1"/>
</dbReference>
<evidence type="ECO:0000259" key="4">
    <source>
        <dbReference type="Pfam" id="PF00149"/>
    </source>
</evidence>
<dbReference type="PANTHER" id="PTHR45867:SF3">
    <property type="entry name" value="ACID PHOSPHATASE TYPE 7"/>
    <property type="match status" value="1"/>
</dbReference>
<dbReference type="GO" id="GO:0046872">
    <property type="term" value="F:metal ion binding"/>
    <property type="evidence" value="ECO:0007669"/>
    <property type="project" value="InterPro"/>
</dbReference>
<evidence type="ECO:0000313" key="6">
    <source>
        <dbReference type="EMBL" id="KKO71560.1"/>
    </source>
</evidence>
<evidence type="ECO:0000256" key="1">
    <source>
        <dbReference type="ARBA" id="ARBA00022729"/>
    </source>
</evidence>
<dbReference type="Pfam" id="PF00149">
    <property type="entry name" value="Metallophos"/>
    <property type="match status" value="1"/>
</dbReference>
<feature type="compositionally biased region" description="Pro residues" evidence="2">
    <location>
        <begin position="43"/>
        <end position="53"/>
    </location>
</feature>
<dbReference type="AlphaFoldDB" id="A0A171KRP3"/>
<proteinExistence type="predicted"/>
<dbReference type="SUPFAM" id="SSF56300">
    <property type="entry name" value="Metallo-dependent phosphatases"/>
    <property type="match status" value="1"/>
</dbReference>
<dbReference type="InterPro" id="IPR015914">
    <property type="entry name" value="PAPs_N"/>
</dbReference>
<dbReference type="InterPro" id="IPR029052">
    <property type="entry name" value="Metallo-depent_PP-like"/>
</dbReference>
<comment type="caution">
    <text evidence="6">The sequence shown here is derived from an EMBL/GenBank/DDBJ whole genome shotgun (WGS) entry which is preliminary data.</text>
</comment>
<dbReference type="PANTHER" id="PTHR45867">
    <property type="entry name" value="PURPLE ACID PHOSPHATASE"/>
    <property type="match status" value="1"/>
</dbReference>
<evidence type="ECO:0000256" key="2">
    <source>
        <dbReference type="SAM" id="MobiDB-lite"/>
    </source>
</evidence>
<evidence type="ECO:0000256" key="3">
    <source>
        <dbReference type="SAM" id="SignalP"/>
    </source>
</evidence>
<feature type="signal peptide" evidence="3">
    <location>
        <begin position="1"/>
        <end position="27"/>
    </location>
</feature>
<dbReference type="STRING" id="206506.AAV32_10200"/>